<dbReference type="RefSeq" id="WP_109624531.1">
    <property type="nucleotide sequence ID" value="NZ_JANKBI010000001.1"/>
</dbReference>
<dbReference type="AlphaFoldDB" id="A0AB73TAB0"/>
<evidence type="ECO:0000256" key="1">
    <source>
        <dbReference type="SAM" id="Coils"/>
    </source>
</evidence>
<name>A0AB73TAB0_9FIRM</name>
<comment type="caution">
    <text evidence="2">The sequence shown here is derived from an EMBL/GenBank/DDBJ whole genome shotgun (WGS) entry which is preliminary data.</text>
</comment>
<protein>
    <submittedName>
        <fullName evidence="2">Uncharacterized protein</fullName>
    </submittedName>
</protein>
<sequence>MMYSESREAVVQNLKDAGCSPDTIKDFLLYFDRNKKEEQLALLEKHRNELLNVIHKEEKKIYCLDYLVYQIKNKRIVILYLRGKKNAV</sequence>
<feature type="coiled-coil region" evidence="1">
    <location>
        <begin position="33"/>
        <end position="60"/>
    </location>
</feature>
<keyword evidence="1" id="KW-0175">Coiled coil</keyword>
<dbReference type="EMBL" id="QGGY01000001">
    <property type="protein sequence ID" value="PWJ79116.1"/>
    <property type="molecule type" value="Genomic_DNA"/>
</dbReference>
<evidence type="ECO:0000313" key="2">
    <source>
        <dbReference type="EMBL" id="PWJ79116.1"/>
    </source>
</evidence>
<accession>A0AB73TAB0</accession>
<gene>
    <name evidence="2" type="ORF">C7383_101493</name>
</gene>
<keyword evidence="3" id="KW-1185">Reference proteome</keyword>
<evidence type="ECO:0000313" key="3">
    <source>
        <dbReference type="Proteomes" id="UP000245412"/>
    </source>
</evidence>
<reference evidence="2 3" key="1">
    <citation type="submission" date="2018-05" db="EMBL/GenBank/DDBJ databases">
        <authorList>
            <person name="Goeker M."/>
            <person name="Huntemann M."/>
            <person name="Clum A."/>
            <person name="Pillay M."/>
            <person name="Palaniappan K."/>
            <person name="Varghese N."/>
            <person name="Mikhailova N."/>
            <person name="Stamatis D."/>
            <person name="Reddy T."/>
            <person name="Daum C."/>
            <person name="Shapiro N."/>
            <person name="Ivanova N."/>
            <person name="Kyrpides N."/>
            <person name="Woyke T."/>
        </authorList>
    </citation>
    <scope>NUCLEOTIDE SEQUENCE [LARGE SCALE GENOMIC DNA]</scope>
    <source>
        <strain evidence="2 3">DSM 26524</strain>
    </source>
</reference>
<proteinExistence type="predicted"/>
<organism evidence="2 3">
    <name type="scientific">Murimonas intestini</name>
    <dbReference type="NCBI Taxonomy" id="1337051"/>
    <lineage>
        <taxon>Bacteria</taxon>
        <taxon>Bacillati</taxon>
        <taxon>Bacillota</taxon>
        <taxon>Clostridia</taxon>
        <taxon>Lachnospirales</taxon>
        <taxon>Lachnospiraceae</taxon>
        <taxon>Murimonas</taxon>
    </lineage>
</organism>
<dbReference type="Proteomes" id="UP000245412">
    <property type="component" value="Unassembled WGS sequence"/>
</dbReference>